<sequence length="253" mass="27637">MTSDEELQLHDVWSLVQDAVESEPPPWDVALGSELAQDDALTKGLPVSAAAHTALQVAHDHWRVLHASLRGDHDGEVALYLHGQYSVLRGAIENAARAVWLVGPDDRKVRVARRLAAKQTELNLRRNVMAKQQEADLSYYDRRLADLRDLAQQADVSANSESTQYWQIVEKAGALIPAMDGATAGAVWGACSGLAHGDDASIGVFEIEVQPPSGESTQVAQVNPSIPYLTFFVQVTHMMYGAGLQLYQQRTTV</sequence>
<protein>
    <submittedName>
        <fullName evidence="1">Uncharacterized protein</fullName>
    </submittedName>
</protein>
<evidence type="ECO:0000313" key="1">
    <source>
        <dbReference type="EMBL" id="MBE1458302.1"/>
    </source>
</evidence>
<comment type="caution">
    <text evidence="1">The sequence shown here is derived from an EMBL/GenBank/DDBJ whole genome shotgun (WGS) entry which is preliminary data.</text>
</comment>
<evidence type="ECO:0000313" key="2">
    <source>
        <dbReference type="Proteomes" id="UP000598217"/>
    </source>
</evidence>
<dbReference type="EMBL" id="JADBDY010000001">
    <property type="protein sequence ID" value="MBE1458302.1"/>
    <property type="molecule type" value="Genomic_DNA"/>
</dbReference>
<organism evidence="1 2">
    <name type="scientific">Nocardiopsis terrae</name>
    <dbReference type="NCBI Taxonomy" id="372655"/>
    <lineage>
        <taxon>Bacteria</taxon>
        <taxon>Bacillati</taxon>
        <taxon>Actinomycetota</taxon>
        <taxon>Actinomycetes</taxon>
        <taxon>Streptosporangiales</taxon>
        <taxon>Nocardiopsidaceae</taxon>
        <taxon>Nocardiopsis</taxon>
    </lineage>
</organism>
<reference evidence="1 2" key="1">
    <citation type="submission" date="2020-10" db="EMBL/GenBank/DDBJ databases">
        <title>Sequencing the genomes of 1000 actinobacteria strains.</title>
        <authorList>
            <person name="Klenk H.-P."/>
        </authorList>
    </citation>
    <scope>NUCLEOTIDE SEQUENCE [LARGE SCALE GENOMIC DNA]</scope>
    <source>
        <strain evidence="1 2">DSM 45157</strain>
    </source>
</reference>
<proteinExistence type="predicted"/>
<gene>
    <name evidence="1" type="ORF">H4W79_002516</name>
</gene>
<dbReference type="RefSeq" id="WP_191269970.1">
    <property type="nucleotide sequence ID" value="NZ_BMXJ01000003.1"/>
</dbReference>
<dbReference type="Proteomes" id="UP000598217">
    <property type="component" value="Unassembled WGS sequence"/>
</dbReference>
<keyword evidence="2" id="KW-1185">Reference proteome</keyword>
<name>A0ABR9HGZ2_9ACTN</name>
<accession>A0ABR9HGZ2</accession>